<proteinExistence type="predicted"/>
<organism evidence="1 2">
    <name type="scientific">Rhipicephalus microplus</name>
    <name type="common">Cattle tick</name>
    <name type="synonym">Boophilus microplus</name>
    <dbReference type="NCBI Taxonomy" id="6941"/>
    <lineage>
        <taxon>Eukaryota</taxon>
        <taxon>Metazoa</taxon>
        <taxon>Ecdysozoa</taxon>
        <taxon>Arthropoda</taxon>
        <taxon>Chelicerata</taxon>
        <taxon>Arachnida</taxon>
        <taxon>Acari</taxon>
        <taxon>Parasitiformes</taxon>
        <taxon>Ixodida</taxon>
        <taxon>Ixodoidea</taxon>
        <taxon>Ixodidae</taxon>
        <taxon>Rhipicephalinae</taxon>
        <taxon>Rhipicephalus</taxon>
        <taxon>Boophilus</taxon>
    </lineage>
</organism>
<gene>
    <name evidence="1" type="ORF">HPB51_010636</name>
</gene>
<dbReference type="GO" id="GO:0006508">
    <property type="term" value="P:proteolysis"/>
    <property type="evidence" value="ECO:0007669"/>
    <property type="project" value="InterPro"/>
</dbReference>
<dbReference type="Gene3D" id="3.40.390.10">
    <property type="entry name" value="Collagenase (Catalytic Domain)"/>
    <property type="match status" value="1"/>
</dbReference>
<sequence length="205" mass="23261">MNKYIHASRVAGAGHRVEPSFINASVKIINNGDVYIAARLYDVVENASTPRSFMLNMAALGHSLADAVWKLILFDERWNENTTSNIYHLRKCFLDHYQLFGQEQVTNSDVVASSLGLASVLGAFFQATDWHTKKLAWSTLYMSHAQLFYLFAAIRRCPREDRTPSDVHRWVIPFIYVPDFARAFNCPSSSMMGRPSFCSLTARTL</sequence>
<dbReference type="Proteomes" id="UP000821866">
    <property type="component" value="Chromosome 11"/>
</dbReference>
<dbReference type="EMBL" id="JABSTU010000003">
    <property type="protein sequence ID" value="KAH8035884.1"/>
    <property type="molecule type" value="Genomic_DNA"/>
</dbReference>
<evidence type="ECO:0000313" key="1">
    <source>
        <dbReference type="EMBL" id="KAH8035884.1"/>
    </source>
</evidence>
<comment type="caution">
    <text evidence="1">The sequence shown here is derived from an EMBL/GenBank/DDBJ whole genome shotgun (WGS) entry which is preliminary data.</text>
</comment>
<dbReference type="AlphaFoldDB" id="A0A9J6EP52"/>
<reference evidence="1" key="2">
    <citation type="submission" date="2021-09" db="EMBL/GenBank/DDBJ databases">
        <authorList>
            <person name="Jia N."/>
            <person name="Wang J."/>
            <person name="Shi W."/>
            <person name="Du L."/>
            <person name="Sun Y."/>
            <person name="Zhan W."/>
            <person name="Jiang J."/>
            <person name="Wang Q."/>
            <person name="Zhang B."/>
            <person name="Ji P."/>
            <person name="Sakyi L.B."/>
            <person name="Cui X."/>
            <person name="Yuan T."/>
            <person name="Jiang B."/>
            <person name="Yang W."/>
            <person name="Lam T.T.-Y."/>
            <person name="Chang Q."/>
            <person name="Ding S."/>
            <person name="Wang X."/>
            <person name="Zhu J."/>
            <person name="Ruan X."/>
            <person name="Zhao L."/>
            <person name="Wei J."/>
            <person name="Que T."/>
            <person name="Du C."/>
            <person name="Cheng J."/>
            <person name="Dai P."/>
            <person name="Han X."/>
            <person name="Huang E."/>
            <person name="Gao Y."/>
            <person name="Liu J."/>
            <person name="Shao H."/>
            <person name="Ye R."/>
            <person name="Li L."/>
            <person name="Wei W."/>
            <person name="Wang X."/>
            <person name="Wang C."/>
            <person name="Huo Q."/>
            <person name="Li W."/>
            <person name="Guo W."/>
            <person name="Chen H."/>
            <person name="Chen S."/>
            <person name="Zhou L."/>
            <person name="Zhou L."/>
            <person name="Ni X."/>
            <person name="Tian J."/>
            <person name="Zhou Y."/>
            <person name="Sheng Y."/>
            <person name="Liu T."/>
            <person name="Pan Y."/>
            <person name="Xia L."/>
            <person name="Li J."/>
            <person name="Zhao F."/>
            <person name="Cao W."/>
        </authorList>
    </citation>
    <scope>NUCLEOTIDE SEQUENCE</scope>
    <source>
        <strain evidence="1">Rmic-2018</strain>
        <tissue evidence="1">Larvae</tissue>
    </source>
</reference>
<name>A0A9J6EP52_RHIMP</name>
<protein>
    <submittedName>
        <fullName evidence="1">Uncharacterized protein</fullName>
    </submittedName>
</protein>
<dbReference type="SUPFAM" id="SSF55486">
    <property type="entry name" value="Metalloproteases ('zincins'), catalytic domain"/>
    <property type="match status" value="1"/>
</dbReference>
<keyword evidence="2" id="KW-1185">Reference proteome</keyword>
<dbReference type="InterPro" id="IPR000718">
    <property type="entry name" value="Peptidase_M13"/>
</dbReference>
<evidence type="ECO:0000313" key="2">
    <source>
        <dbReference type="Proteomes" id="UP000821866"/>
    </source>
</evidence>
<accession>A0A9J6EP52</accession>
<dbReference type="InterPro" id="IPR024079">
    <property type="entry name" value="MetalloPept_cat_dom_sf"/>
</dbReference>
<dbReference type="PROSITE" id="PS51885">
    <property type="entry name" value="NEPRILYSIN"/>
    <property type="match status" value="1"/>
</dbReference>
<dbReference type="GO" id="GO:0004222">
    <property type="term" value="F:metalloendopeptidase activity"/>
    <property type="evidence" value="ECO:0007669"/>
    <property type="project" value="InterPro"/>
</dbReference>
<reference evidence="1" key="1">
    <citation type="journal article" date="2020" name="Cell">
        <title>Large-Scale Comparative Analyses of Tick Genomes Elucidate Their Genetic Diversity and Vector Capacities.</title>
        <authorList>
            <consortium name="Tick Genome and Microbiome Consortium (TIGMIC)"/>
            <person name="Jia N."/>
            <person name="Wang J."/>
            <person name="Shi W."/>
            <person name="Du L."/>
            <person name="Sun Y."/>
            <person name="Zhan W."/>
            <person name="Jiang J.F."/>
            <person name="Wang Q."/>
            <person name="Zhang B."/>
            <person name="Ji P."/>
            <person name="Bell-Sakyi L."/>
            <person name="Cui X.M."/>
            <person name="Yuan T.T."/>
            <person name="Jiang B.G."/>
            <person name="Yang W.F."/>
            <person name="Lam T.T."/>
            <person name="Chang Q.C."/>
            <person name="Ding S.J."/>
            <person name="Wang X.J."/>
            <person name="Zhu J.G."/>
            <person name="Ruan X.D."/>
            <person name="Zhao L."/>
            <person name="Wei J.T."/>
            <person name="Ye R.Z."/>
            <person name="Que T.C."/>
            <person name="Du C.H."/>
            <person name="Zhou Y.H."/>
            <person name="Cheng J.X."/>
            <person name="Dai P.F."/>
            <person name="Guo W.B."/>
            <person name="Han X.H."/>
            <person name="Huang E.J."/>
            <person name="Li L.F."/>
            <person name="Wei W."/>
            <person name="Gao Y.C."/>
            <person name="Liu J.Z."/>
            <person name="Shao H.Z."/>
            <person name="Wang X."/>
            <person name="Wang C.C."/>
            <person name="Yang T.C."/>
            <person name="Huo Q.B."/>
            <person name="Li W."/>
            <person name="Chen H.Y."/>
            <person name="Chen S.E."/>
            <person name="Zhou L.G."/>
            <person name="Ni X.B."/>
            <person name="Tian J.H."/>
            <person name="Sheng Y."/>
            <person name="Liu T."/>
            <person name="Pan Y.S."/>
            <person name="Xia L.Y."/>
            <person name="Li J."/>
            <person name="Zhao F."/>
            <person name="Cao W.C."/>
        </authorList>
    </citation>
    <scope>NUCLEOTIDE SEQUENCE</scope>
    <source>
        <strain evidence="1">Rmic-2018</strain>
    </source>
</reference>